<comment type="caution">
    <text evidence="1">The sequence shown here is derived from an EMBL/GenBank/DDBJ whole genome shotgun (WGS) entry which is preliminary data.</text>
</comment>
<dbReference type="RefSeq" id="WP_146083301.1">
    <property type="nucleotide sequence ID" value="NZ_PTIY01000002.1"/>
</dbReference>
<dbReference type="Proteomes" id="UP000238071">
    <property type="component" value="Unassembled WGS sequence"/>
</dbReference>
<dbReference type="OrthoDB" id="5570418at2"/>
<name>A0A2S6H6M8_9GAMM</name>
<proteinExistence type="predicted"/>
<dbReference type="EMBL" id="PTIY01000002">
    <property type="protein sequence ID" value="PPK73118.1"/>
    <property type="molecule type" value="Genomic_DNA"/>
</dbReference>
<dbReference type="AlphaFoldDB" id="A0A2S6H6M8"/>
<gene>
    <name evidence="1" type="ORF">B0F88_10297</name>
</gene>
<keyword evidence="2" id="KW-1185">Reference proteome</keyword>
<organism evidence="1 2">
    <name type="scientific">Methylobacter tundripaludum</name>
    <dbReference type="NCBI Taxonomy" id="173365"/>
    <lineage>
        <taxon>Bacteria</taxon>
        <taxon>Pseudomonadati</taxon>
        <taxon>Pseudomonadota</taxon>
        <taxon>Gammaproteobacteria</taxon>
        <taxon>Methylococcales</taxon>
        <taxon>Methylococcaceae</taxon>
        <taxon>Methylobacter</taxon>
    </lineage>
</organism>
<evidence type="ECO:0000313" key="2">
    <source>
        <dbReference type="Proteomes" id="UP000238071"/>
    </source>
</evidence>
<protein>
    <submittedName>
        <fullName evidence="1">Uncharacterized protein</fullName>
    </submittedName>
</protein>
<sequence>MNSINSNKRHKKVSLAGNADCRVVFCPDCGTLEINLGETKIRTNCESLHILSSVLNHAKVRIAQMQDAAPAHRNTQPAIGRVH</sequence>
<accession>A0A2S6H6M8</accession>
<evidence type="ECO:0000313" key="1">
    <source>
        <dbReference type="EMBL" id="PPK73118.1"/>
    </source>
</evidence>
<reference evidence="1 2" key="1">
    <citation type="submission" date="2018-02" db="EMBL/GenBank/DDBJ databases">
        <title>Subsurface microbial communities from deep shales in Ohio and West Virginia, USA.</title>
        <authorList>
            <person name="Wrighton K."/>
        </authorList>
    </citation>
    <scope>NUCLEOTIDE SEQUENCE [LARGE SCALE GENOMIC DNA]</scope>
    <source>
        <strain evidence="1 2">OWC-G53F</strain>
    </source>
</reference>